<keyword evidence="2" id="KW-0472">Membrane</keyword>
<keyword evidence="2" id="KW-0812">Transmembrane</keyword>
<evidence type="ECO:0000313" key="3">
    <source>
        <dbReference type="EMBL" id="RHZ77952.1"/>
    </source>
</evidence>
<keyword evidence="4" id="KW-1185">Reference proteome</keyword>
<feature type="transmembrane region" description="Helical" evidence="2">
    <location>
        <begin position="205"/>
        <end position="222"/>
    </location>
</feature>
<reference evidence="3 4" key="1">
    <citation type="submission" date="2018-08" db="EMBL/GenBank/DDBJ databases">
        <title>Genome and evolution of the arbuscular mycorrhizal fungus Diversispora epigaea (formerly Glomus versiforme) and its bacterial endosymbionts.</title>
        <authorList>
            <person name="Sun X."/>
            <person name="Fei Z."/>
            <person name="Harrison M."/>
        </authorList>
    </citation>
    <scope>NUCLEOTIDE SEQUENCE [LARGE SCALE GENOMIC DNA]</scope>
    <source>
        <strain evidence="3 4">IT104</strain>
    </source>
</reference>
<sequence>MVTKYFFILITFLTLQIVTVIVSANSATVLIPAGKTWWAWSDELSNIHAINLTSANDLNSLNDTCGSALNIPLSDSGSFSLAFKIYMWKFVNKTTPLLNPESFVLGSTTMNSTCNLPCESSAISYTSYTGIDYYYVVAIKNFNTGSRKINFEVSWHIDCDPSNSNNSNSSNIPSSTPTSSSSASSSISSNTPSSSNSIKFSSSSLYNFCVITLVILITLAVLL</sequence>
<dbReference type="AlphaFoldDB" id="A0A397IT36"/>
<name>A0A397IT36_9GLOM</name>
<dbReference type="Proteomes" id="UP000266861">
    <property type="component" value="Unassembled WGS sequence"/>
</dbReference>
<keyword evidence="2" id="KW-1133">Transmembrane helix</keyword>
<protein>
    <submittedName>
        <fullName evidence="3">Uncharacterized protein</fullName>
    </submittedName>
</protein>
<feature type="region of interest" description="Disordered" evidence="1">
    <location>
        <begin position="163"/>
        <end position="193"/>
    </location>
</feature>
<proteinExistence type="predicted"/>
<feature type="transmembrane region" description="Helical" evidence="2">
    <location>
        <begin position="6"/>
        <end position="31"/>
    </location>
</feature>
<dbReference type="OrthoDB" id="2421427at2759"/>
<organism evidence="3 4">
    <name type="scientific">Diversispora epigaea</name>
    <dbReference type="NCBI Taxonomy" id="1348612"/>
    <lineage>
        <taxon>Eukaryota</taxon>
        <taxon>Fungi</taxon>
        <taxon>Fungi incertae sedis</taxon>
        <taxon>Mucoromycota</taxon>
        <taxon>Glomeromycotina</taxon>
        <taxon>Glomeromycetes</taxon>
        <taxon>Diversisporales</taxon>
        <taxon>Diversisporaceae</taxon>
        <taxon>Diversispora</taxon>
    </lineage>
</organism>
<accession>A0A397IT36</accession>
<evidence type="ECO:0000313" key="4">
    <source>
        <dbReference type="Proteomes" id="UP000266861"/>
    </source>
</evidence>
<dbReference type="EMBL" id="PQFF01000158">
    <property type="protein sequence ID" value="RHZ77952.1"/>
    <property type="molecule type" value="Genomic_DNA"/>
</dbReference>
<comment type="caution">
    <text evidence="3">The sequence shown here is derived from an EMBL/GenBank/DDBJ whole genome shotgun (WGS) entry which is preliminary data.</text>
</comment>
<gene>
    <name evidence="3" type="ORF">Glove_168g249</name>
</gene>
<evidence type="ECO:0000256" key="2">
    <source>
        <dbReference type="SAM" id="Phobius"/>
    </source>
</evidence>
<evidence type="ECO:0000256" key="1">
    <source>
        <dbReference type="SAM" id="MobiDB-lite"/>
    </source>
</evidence>